<keyword evidence="4" id="KW-0012">Acyltransferase</keyword>
<evidence type="ECO:0000256" key="1">
    <source>
        <dbReference type="ARBA" id="ARBA00007274"/>
    </source>
</evidence>
<protein>
    <submittedName>
        <fullName evidence="5">NeuD/PglB/VioB family sugar acetyltransferase</fullName>
    </submittedName>
</protein>
<comment type="similarity">
    <text evidence="1">Belongs to the transferase hexapeptide repeat family.</text>
</comment>
<keyword evidence="3" id="KW-0677">Repeat</keyword>
<evidence type="ECO:0000256" key="3">
    <source>
        <dbReference type="ARBA" id="ARBA00022737"/>
    </source>
</evidence>
<dbReference type="InterPro" id="IPR011004">
    <property type="entry name" value="Trimer_LpxA-like_sf"/>
</dbReference>
<keyword evidence="2" id="KW-0808">Transferase</keyword>
<evidence type="ECO:0000256" key="4">
    <source>
        <dbReference type="ARBA" id="ARBA00023315"/>
    </source>
</evidence>
<dbReference type="Proteomes" id="UP001589906">
    <property type="component" value="Unassembled WGS sequence"/>
</dbReference>
<dbReference type="PROSITE" id="PS00101">
    <property type="entry name" value="HEXAPEP_TRANSFERASES"/>
    <property type="match status" value="1"/>
</dbReference>
<dbReference type="CDD" id="cd03360">
    <property type="entry name" value="LbH_AT_putative"/>
    <property type="match status" value="1"/>
</dbReference>
<evidence type="ECO:0000256" key="2">
    <source>
        <dbReference type="ARBA" id="ARBA00022679"/>
    </source>
</evidence>
<name>A0ABV6R432_9CAUL</name>
<dbReference type="EMBL" id="JBHLSW010000005">
    <property type="protein sequence ID" value="MFC0633964.1"/>
    <property type="molecule type" value="Genomic_DNA"/>
</dbReference>
<dbReference type="InterPro" id="IPR020019">
    <property type="entry name" value="AcTrfase_PglD-like"/>
</dbReference>
<dbReference type="RefSeq" id="WP_376835929.1">
    <property type="nucleotide sequence ID" value="NZ_JBHLSW010000005.1"/>
</dbReference>
<evidence type="ECO:0000313" key="5">
    <source>
        <dbReference type="EMBL" id="MFC0633964.1"/>
    </source>
</evidence>
<reference evidence="5 6" key="1">
    <citation type="submission" date="2024-09" db="EMBL/GenBank/DDBJ databases">
        <authorList>
            <person name="Sun Q."/>
            <person name="Mori K."/>
        </authorList>
    </citation>
    <scope>NUCLEOTIDE SEQUENCE [LARGE SCALE GENOMIC DNA]</scope>
    <source>
        <strain evidence="5 6">NCAIM B.02621</strain>
    </source>
</reference>
<dbReference type="InterPro" id="IPR001451">
    <property type="entry name" value="Hexapep"/>
</dbReference>
<dbReference type="Pfam" id="PF00132">
    <property type="entry name" value="Hexapep"/>
    <property type="match status" value="1"/>
</dbReference>
<gene>
    <name evidence="5" type="ORF">ACFFGE_08745</name>
</gene>
<dbReference type="PANTHER" id="PTHR43300">
    <property type="entry name" value="ACETYLTRANSFERASE"/>
    <property type="match status" value="1"/>
</dbReference>
<keyword evidence="6" id="KW-1185">Reference proteome</keyword>
<accession>A0ABV6R432</accession>
<sequence>MIPEEPLVIHGAGGHAAVVAQAWMAAGGVVAAFVSPQPPTAALPAPWSETTPGEHGLHHLGFGELQRRREAAGTLVSIRWGSVIDPRAVVSDGVTIDAGAFVAMGALIQARARIGRHAIVNTGAVVEHDVVVGAFSHVAPGSVLLGGVSVGDGVMVGARAVVLPGLRLGDGAVIGAGAVVTRDVDPGARVVGVPARSPA</sequence>
<evidence type="ECO:0000313" key="6">
    <source>
        <dbReference type="Proteomes" id="UP001589906"/>
    </source>
</evidence>
<comment type="caution">
    <text evidence="5">The sequence shown here is derived from an EMBL/GenBank/DDBJ whole genome shotgun (WGS) entry which is preliminary data.</text>
</comment>
<dbReference type="PANTHER" id="PTHR43300:SF7">
    <property type="entry name" value="UDP-N-ACETYLBACILLOSAMINE N-ACETYLTRANSFERASE"/>
    <property type="match status" value="1"/>
</dbReference>
<dbReference type="NCBIfam" id="TIGR03570">
    <property type="entry name" value="NeuD_NnaD"/>
    <property type="match status" value="1"/>
</dbReference>
<dbReference type="InterPro" id="IPR050179">
    <property type="entry name" value="Trans_hexapeptide_repeat"/>
</dbReference>
<proteinExistence type="inferred from homology"/>
<dbReference type="SUPFAM" id="SSF51161">
    <property type="entry name" value="Trimeric LpxA-like enzymes"/>
    <property type="match status" value="1"/>
</dbReference>
<dbReference type="Gene3D" id="2.160.10.10">
    <property type="entry name" value="Hexapeptide repeat proteins"/>
    <property type="match status" value="1"/>
</dbReference>
<dbReference type="InterPro" id="IPR018357">
    <property type="entry name" value="Hexapep_transf_CS"/>
</dbReference>
<organism evidence="5 6">
    <name type="scientific">Brevundimonas balnearis</name>
    <dbReference type="NCBI Taxonomy" id="1572858"/>
    <lineage>
        <taxon>Bacteria</taxon>
        <taxon>Pseudomonadati</taxon>
        <taxon>Pseudomonadota</taxon>
        <taxon>Alphaproteobacteria</taxon>
        <taxon>Caulobacterales</taxon>
        <taxon>Caulobacteraceae</taxon>
        <taxon>Brevundimonas</taxon>
    </lineage>
</organism>